<dbReference type="Proteomes" id="UP000308092">
    <property type="component" value="Unassembled WGS sequence"/>
</dbReference>
<comment type="caution">
    <text evidence="2">The sequence shown here is derived from an EMBL/GenBank/DDBJ whole genome shotgun (WGS) entry which is preliminary data.</text>
</comment>
<protein>
    <submittedName>
        <fullName evidence="2">Uncharacterized protein</fullName>
    </submittedName>
</protein>
<evidence type="ECO:0000313" key="3">
    <source>
        <dbReference type="Proteomes" id="UP000308092"/>
    </source>
</evidence>
<accession>A0A4S3JKA1</accession>
<evidence type="ECO:0000313" key="2">
    <source>
        <dbReference type="EMBL" id="THC95770.1"/>
    </source>
</evidence>
<dbReference type="AlphaFoldDB" id="A0A4S3JKA1"/>
<dbReference type="EMBL" id="SOSA01000143">
    <property type="protein sequence ID" value="THC95770.1"/>
    <property type="molecule type" value="Genomic_DNA"/>
</dbReference>
<keyword evidence="3" id="KW-1185">Reference proteome</keyword>
<proteinExistence type="predicted"/>
<name>A0A4S3JKA1_9EURO</name>
<sequence length="116" mass="12822">MVAHANPVPETRAASIVHALTLYGPYNPGAQQFEKRYKRLSCAQEREGNPDSTFNFGNSAPFLPSMHSGYARSNLQVHPLENSNPLQPSGGRSIFPFCLPSGREKKRALVSRETTH</sequence>
<organism evidence="2 3">
    <name type="scientific">Aspergillus tanneri</name>
    <dbReference type="NCBI Taxonomy" id="1220188"/>
    <lineage>
        <taxon>Eukaryota</taxon>
        <taxon>Fungi</taxon>
        <taxon>Dikarya</taxon>
        <taxon>Ascomycota</taxon>
        <taxon>Pezizomycotina</taxon>
        <taxon>Eurotiomycetes</taxon>
        <taxon>Eurotiomycetidae</taxon>
        <taxon>Eurotiales</taxon>
        <taxon>Aspergillaceae</taxon>
        <taxon>Aspergillus</taxon>
        <taxon>Aspergillus subgen. Circumdati</taxon>
    </lineage>
</organism>
<feature type="region of interest" description="Disordered" evidence="1">
    <location>
        <begin position="79"/>
        <end position="99"/>
    </location>
</feature>
<evidence type="ECO:0000256" key="1">
    <source>
        <dbReference type="SAM" id="MobiDB-lite"/>
    </source>
</evidence>
<gene>
    <name evidence="2" type="ORF">EYZ11_004767</name>
</gene>
<dbReference type="VEuPathDB" id="FungiDB:EYZ11_004767"/>
<reference evidence="2 3" key="1">
    <citation type="submission" date="2019-03" db="EMBL/GenBank/DDBJ databases">
        <title>The genome sequence of a newly discovered highly antifungal drug resistant Aspergillus species, Aspergillus tanneri NIH 1004.</title>
        <authorList>
            <person name="Mounaud S."/>
            <person name="Singh I."/>
            <person name="Joardar V."/>
            <person name="Pakala S."/>
            <person name="Pakala S."/>
            <person name="Venepally P."/>
            <person name="Hoover J."/>
            <person name="Nierman W."/>
            <person name="Chung J."/>
            <person name="Losada L."/>
        </authorList>
    </citation>
    <scope>NUCLEOTIDE SEQUENCE [LARGE SCALE GENOMIC DNA]</scope>
    <source>
        <strain evidence="2 3">NIH1004</strain>
    </source>
</reference>